<protein>
    <submittedName>
        <fullName evidence="1">Uncharacterized protein</fullName>
    </submittedName>
</protein>
<evidence type="ECO:0000313" key="1">
    <source>
        <dbReference type="EMBL" id="KAG8639891.1"/>
    </source>
</evidence>
<organism evidence="1 2">
    <name type="scientific">Manihot esculenta</name>
    <name type="common">Cassava</name>
    <name type="synonym">Jatropha manihot</name>
    <dbReference type="NCBI Taxonomy" id="3983"/>
    <lineage>
        <taxon>Eukaryota</taxon>
        <taxon>Viridiplantae</taxon>
        <taxon>Streptophyta</taxon>
        <taxon>Embryophyta</taxon>
        <taxon>Tracheophyta</taxon>
        <taxon>Spermatophyta</taxon>
        <taxon>Magnoliopsida</taxon>
        <taxon>eudicotyledons</taxon>
        <taxon>Gunneridae</taxon>
        <taxon>Pentapetalae</taxon>
        <taxon>rosids</taxon>
        <taxon>fabids</taxon>
        <taxon>Malpighiales</taxon>
        <taxon>Euphorbiaceae</taxon>
        <taxon>Crotonoideae</taxon>
        <taxon>Manihoteae</taxon>
        <taxon>Manihot</taxon>
    </lineage>
</organism>
<evidence type="ECO:0000313" key="2">
    <source>
        <dbReference type="Proteomes" id="UP000091857"/>
    </source>
</evidence>
<dbReference type="EMBL" id="CM004399">
    <property type="protein sequence ID" value="KAG8639891.1"/>
    <property type="molecule type" value="Genomic_DNA"/>
</dbReference>
<reference evidence="2" key="1">
    <citation type="journal article" date="2016" name="Nat. Biotechnol.">
        <title>Sequencing wild and cultivated cassava and related species reveals extensive interspecific hybridization and genetic diversity.</title>
        <authorList>
            <person name="Bredeson J.V."/>
            <person name="Lyons J.B."/>
            <person name="Prochnik S.E."/>
            <person name="Wu G.A."/>
            <person name="Ha C.M."/>
            <person name="Edsinger-Gonzales E."/>
            <person name="Grimwood J."/>
            <person name="Schmutz J."/>
            <person name="Rabbi I.Y."/>
            <person name="Egesi C."/>
            <person name="Nauluvula P."/>
            <person name="Lebot V."/>
            <person name="Ndunguru J."/>
            <person name="Mkamilo G."/>
            <person name="Bart R.S."/>
            <person name="Setter T.L."/>
            <person name="Gleadow R.M."/>
            <person name="Kulakow P."/>
            <person name="Ferguson M.E."/>
            <person name="Rounsley S."/>
            <person name="Rokhsar D.S."/>
        </authorList>
    </citation>
    <scope>NUCLEOTIDE SEQUENCE [LARGE SCALE GENOMIC DNA]</scope>
    <source>
        <strain evidence="2">cv. AM560-2</strain>
    </source>
</reference>
<comment type="caution">
    <text evidence="1">The sequence shown here is derived from an EMBL/GenBank/DDBJ whole genome shotgun (WGS) entry which is preliminary data.</text>
</comment>
<accession>A0ACB7GJ18</accession>
<sequence>MASNGAVSSSSSSSSSSLREWKYDAFLSFRGEDIRKSFISHLHKELSREGINTFIDDRELETGQSISQTLTEAIRSSRILIIILSKNYASSRWCLDELVQILKCKKAGSQTVLPIFYDVSPSQVRKQSGNFENAFDSHGQLFKEKVQQWRDAIMQVADLCGWDLHDRDESEFICEIVKDIISKLGRFSSDIAKGLVGMESRSEKMRMYLDLGQPDKVKFIGVWGMGGIGKTTIASVVYKQLHSQFEGSSFLIDVREASKRHNGLVSLQNKLLSAILNRDLEVHDVHKGTDELRKRLCHKKVLVILDDVNELEQLEYLIGKRDENWFGKGSRIVITTRNKHLLAQCGLDDECIYRMEELADHEAFQLFCSKAFRNNCPTVDYMELCNQFVSYASGLPLALSVLGSSLYAKSIKEWKSALDRLKDIPSAEILRKLQISFDGLDEMQKKLFLDIACFFNGREENYVRKILESCGFYPDSGIGELMDKSLIIVSNERVWMHDLLRQMSQEIVRRESPKEPGRRSRIWLYEDVYHVLINDTGSEENEGIVLDLLSETSQLIRAKGFSKMKYLRLLILQNAFVFHDLEYLSNELRYLEWHKYPFKSFPSTFQPNKLVELNMQHSKLKQLWKAVKPLQLLKIIDLSFSKDLIKTPDFRDVPNLEVLKLQGCTSLVEVHKCIGVLRRFFSLNLKDCKNLVALPSDIWNLKSLKILNLRGCLKLSKLPEGLAGLTSLEELDAAGIGSRQMTFAKPWDLLSNFLPHAERNQNLQAFAFSSLRALRKLDLSCCNLPKVPNDISYLRSLVKLNLSGNYLLSVPSSISELSNLKDVDFSNCTRLRSLPALPSSVECLDMKNCTSLQTLPNLVQVLRLKTLKCANCKSLRSLPHLPSSVKFLDMENCTALAIFPNLIETHNVEKSFYIGFSKFSKLNYFQGEIRVPFTWLRYYMLWLHDVRQLLKMQVGCDMDEFDEGFPHRRIHPFLGLPDFYLCLPGSGICHQRSMLSFLELPEFYICLPGSGIPDWFKHQAEESHLRIELHPNESWWNIAGFVVCAVVEKGNVGEPITWSITVGRNIGSARCWSNHVPIPETSQVPSDHLSMFFQVNQLVDPNDECSPTELLLIFEPEEKIKKCGIRIVYEVEIQEIIQMNRPLKDLVI</sequence>
<proteinExistence type="predicted"/>
<gene>
    <name evidence="1" type="ORF">MANES_13G002500v8</name>
</gene>
<dbReference type="Proteomes" id="UP000091857">
    <property type="component" value="Chromosome 13"/>
</dbReference>
<keyword evidence="2" id="KW-1185">Reference proteome</keyword>
<name>A0ACB7GJ18_MANES</name>